<gene>
    <name evidence="2" type="ORF">M431DRAFT_539240</name>
</gene>
<accession>A0A2T4A5Y0</accession>
<evidence type="ECO:0000313" key="3">
    <source>
        <dbReference type="Proteomes" id="UP000241690"/>
    </source>
</evidence>
<protein>
    <recommendedName>
        <fullName evidence="1">Heterokaryon incompatibility domain-containing protein</fullName>
    </recommendedName>
</protein>
<dbReference type="PANTHER" id="PTHR33112">
    <property type="entry name" value="DOMAIN PROTEIN, PUTATIVE-RELATED"/>
    <property type="match status" value="1"/>
</dbReference>
<reference evidence="2 3" key="1">
    <citation type="submission" date="2016-07" db="EMBL/GenBank/DDBJ databases">
        <title>Multiple horizontal gene transfer events from other fungi enriched the ability of initially mycotrophic Trichoderma (Ascomycota) to feed on dead plant biomass.</title>
        <authorList>
            <consortium name="DOE Joint Genome Institute"/>
            <person name="Aerts A."/>
            <person name="Atanasova L."/>
            <person name="Chenthamara K."/>
            <person name="Zhang J."/>
            <person name="Grujic M."/>
            <person name="Henrissat B."/>
            <person name="Kuo A."/>
            <person name="Salamov A."/>
            <person name="Lipzen A."/>
            <person name="Labutti K."/>
            <person name="Barry K."/>
            <person name="Miao Y."/>
            <person name="Rahimi M.J."/>
            <person name="Shen Q."/>
            <person name="Grigoriev I.V."/>
            <person name="Kubicek C.P."/>
            <person name="Druzhinina I.S."/>
        </authorList>
    </citation>
    <scope>NUCLEOTIDE SEQUENCE [LARGE SCALE GENOMIC DNA]</scope>
    <source>
        <strain evidence="2 3">CBS 226.95</strain>
    </source>
</reference>
<dbReference type="Proteomes" id="UP000241690">
    <property type="component" value="Unassembled WGS sequence"/>
</dbReference>
<evidence type="ECO:0000313" key="2">
    <source>
        <dbReference type="EMBL" id="PTB52485.1"/>
    </source>
</evidence>
<dbReference type="Pfam" id="PF06985">
    <property type="entry name" value="HET"/>
    <property type="match status" value="1"/>
</dbReference>
<evidence type="ECO:0000259" key="1">
    <source>
        <dbReference type="Pfam" id="PF06985"/>
    </source>
</evidence>
<name>A0A2T4A5Y0_TRIHA</name>
<dbReference type="PANTHER" id="PTHR33112:SF9">
    <property type="entry name" value="HETEROKARYON INCOMPATIBILITY DOMAIN-CONTAINING PROTEIN"/>
    <property type="match status" value="1"/>
</dbReference>
<dbReference type="InterPro" id="IPR010730">
    <property type="entry name" value="HET"/>
</dbReference>
<keyword evidence="3" id="KW-1185">Reference proteome</keyword>
<dbReference type="GeneID" id="36629618"/>
<proteinExistence type="predicted"/>
<dbReference type="RefSeq" id="XP_024772162.1">
    <property type="nucleotide sequence ID" value="XM_024921047.1"/>
</dbReference>
<organism evidence="2 3">
    <name type="scientific">Trichoderma harzianum CBS 226.95</name>
    <dbReference type="NCBI Taxonomy" id="983964"/>
    <lineage>
        <taxon>Eukaryota</taxon>
        <taxon>Fungi</taxon>
        <taxon>Dikarya</taxon>
        <taxon>Ascomycota</taxon>
        <taxon>Pezizomycotina</taxon>
        <taxon>Sordariomycetes</taxon>
        <taxon>Hypocreomycetidae</taxon>
        <taxon>Hypocreales</taxon>
        <taxon>Hypocreaceae</taxon>
        <taxon>Trichoderma</taxon>
    </lineage>
</organism>
<dbReference type="EMBL" id="KZ679684">
    <property type="protein sequence ID" value="PTB52485.1"/>
    <property type="molecule type" value="Genomic_DNA"/>
</dbReference>
<dbReference type="AlphaFoldDB" id="A0A2T4A5Y0"/>
<sequence length="184" mass="20679">MVWKPTTSFEASILGFTIISEEPRGEYSAARCSFKLASLEASDIASQPLSNNTGSHTSLQQVSQWRQICKTNHAHCRNKRPTDVAFKPSRLLFLQSEGESIRVRLHCSTEQLPAVPYTTLSHCWGGGSPLRLVKTSLSAFQQNIDTKKLPKTFLQAAQLANYLGCSYLWIDSLCIIQDDWDDWL</sequence>
<dbReference type="STRING" id="983964.A0A2T4A5Y0"/>
<feature type="domain" description="Heterokaryon incompatibility" evidence="1">
    <location>
        <begin position="117"/>
        <end position="183"/>
    </location>
</feature>